<feature type="region of interest" description="Disordered" evidence="1">
    <location>
        <begin position="755"/>
        <end position="776"/>
    </location>
</feature>
<dbReference type="Pfam" id="PF06869">
    <property type="entry name" value="DUF1258"/>
    <property type="match status" value="1"/>
</dbReference>
<dbReference type="PANTHER" id="PTHR22921:SF27">
    <property type="entry name" value="C2H2-TYPE DOMAIN-CONTAINING PROTEIN-RELATED"/>
    <property type="match status" value="1"/>
</dbReference>
<sequence length="1160" mass="130869">MPRSLLNHFDLKRRRTDEGDDTNNGSRLDANVNQEWGFETVEDDEIWEEDVVDSSIEEEQLEDESEWFSRDVDTENNLDGKEGFSEFSKLLRKAGSRELQVLFSACIHRLSERGFDMFLTTYDNEDFVKNVRKIWNFRKNETSVYFFCNQCGKDCERGQKICCGTESIAKFVRVGIVSQLEELVSHYFEDILDIRKKLIDGSVPEHNLASQYLEHLWTSESHGALNLSGVLSIDGVNVPGQKKKIWPISLTLLDLPTSLMQLSSNILMEGILECSENPSTTLWNTIYPIINSDCNGVTGTVMNRPYTFHCVTVSADQPAKRSLFGMRSHQCANSCFYCLAPGSFFKTDGPARYEMSTENVKRDSELGLNGFGDVPSKFLNFCLPYETPIDILHNVGEGVCEMISKELFNKDGGTKRKSELFATVNVNQLHSCLSSVVLPSEFRKISQRRNGTDKTNFFRLQLFLAVLNSETLGTKARLVIVGLSLIINKMYTGGPNIDQFYEKLCFSVSKLLLSESERYMPCKTHELLFHLPYAVSMFNNVAPLATYSFESFYQFCLLGYSSKMTRGFCETACSRILLHNAVRRELMVRVDQDDSESFRDFLSLVPNIKKKKAYCRNVINSLKPEDSIVNGCSLLYSQLFLPLGTLKSEYWDTNSTDDIFFVKTNGQSLCYRFIAAPLIDGDLDILAEYIIETDNSFSYLKRKVETLTGESYQHGRNILEMLCRYEGVKKIWEKMVVSEKRISVARVVPVGCSGRGGRGGRGGRAVRGRKGPALSSTEPKILQFPLNNTSLPQTSVVPVSPSNEIPPYPISYTLTPSRQRNVSELDDDFQQDFQSTDFPSTSQIHLTPSQTFEEKKTPSMLIEPSYISRLKLSCVGNTAAESTSVSEYDYENVESEASSRNRWNPVSFGRSNYFDSINGVPLANSIIEVNNNKLIKNDREADTSEFLQIAARAHGTNSEVENLALGVACLTEMLNKTLRRLKITESDDLRSNEPFVNPQCGFDLEEATNIGDVVVLPSGRTLKMSSCISVLTASSWTSSNYKTDAKSLVRHIFTKVADKDPFFPAYSASSESNRGYTPLEKAFFEVVTNFVIAGFRQSSSLPLQTYTTRLVREVIDNLLDRQRSQLVKKTSTNPSKLAEELKAQLEACNYAPQRVMLNFE</sequence>
<feature type="compositionally biased region" description="Polar residues" evidence="1">
    <location>
        <begin position="22"/>
        <end position="31"/>
    </location>
</feature>
<gene>
    <name evidence="2" type="ORF">L5515_010467</name>
</gene>
<name>A0AAE9ER09_CAEBR</name>
<feature type="region of interest" description="Disordered" evidence="1">
    <location>
        <begin position="1"/>
        <end position="31"/>
    </location>
</feature>
<dbReference type="AlphaFoldDB" id="A0AAE9ER09"/>
<dbReference type="PANTHER" id="PTHR22921">
    <property type="entry name" value="PROTEIN CBG20088-RELATED"/>
    <property type="match status" value="1"/>
</dbReference>
<accession>A0AAE9ER09</accession>
<evidence type="ECO:0000313" key="3">
    <source>
        <dbReference type="Proteomes" id="UP000829354"/>
    </source>
</evidence>
<dbReference type="EMBL" id="CP092623">
    <property type="protein sequence ID" value="UMM26995.1"/>
    <property type="molecule type" value="Genomic_DNA"/>
</dbReference>
<organism evidence="2 3">
    <name type="scientific">Caenorhabditis briggsae</name>
    <dbReference type="NCBI Taxonomy" id="6238"/>
    <lineage>
        <taxon>Eukaryota</taxon>
        <taxon>Metazoa</taxon>
        <taxon>Ecdysozoa</taxon>
        <taxon>Nematoda</taxon>
        <taxon>Chromadorea</taxon>
        <taxon>Rhabditida</taxon>
        <taxon>Rhabditina</taxon>
        <taxon>Rhabditomorpha</taxon>
        <taxon>Rhabditoidea</taxon>
        <taxon>Rhabditidae</taxon>
        <taxon>Peloderinae</taxon>
        <taxon>Caenorhabditis</taxon>
    </lineage>
</organism>
<dbReference type="InterPro" id="IPR009667">
    <property type="entry name" value="DUF1258"/>
</dbReference>
<dbReference type="Proteomes" id="UP000829354">
    <property type="component" value="Chromosome IV"/>
</dbReference>
<protein>
    <submittedName>
        <fullName evidence="2">Uncharacterized protein</fullName>
    </submittedName>
</protein>
<evidence type="ECO:0000256" key="1">
    <source>
        <dbReference type="SAM" id="MobiDB-lite"/>
    </source>
</evidence>
<keyword evidence="3" id="KW-1185">Reference proteome</keyword>
<evidence type="ECO:0000313" key="2">
    <source>
        <dbReference type="EMBL" id="UMM26995.1"/>
    </source>
</evidence>
<proteinExistence type="predicted"/>
<reference evidence="2 3" key="1">
    <citation type="submission" date="2022-04" db="EMBL/GenBank/DDBJ databases">
        <title>Chromosome-level reference genomes for two strains of Caenorhabditis briggsae: an improved platform for comparative genomics.</title>
        <authorList>
            <person name="Stevens L."/>
            <person name="Andersen E."/>
        </authorList>
    </citation>
    <scope>NUCLEOTIDE SEQUENCE [LARGE SCALE GENOMIC DNA]</scope>
    <source>
        <strain evidence="2">VX34</strain>
        <tissue evidence="2">Whole-organism</tissue>
    </source>
</reference>